<keyword evidence="2" id="KW-0732">Signal</keyword>
<feature type="signal peptide" evidence="2">
    <location>
        <begin position="1"/>
        <end position="20"/>
    </location>
</feature>
<proteinExistence type="predicted"/>
<evidence type="ECO:0000313" key="6">
    <source>
        <dbReference type="EMBL" id="MFC3155542.1"/>
    </source>
</evidence>
<dbReference type="Pfam" id="PF25975">
    <property type="entry name" value="CzcB_C"/>
    <property type="match status" value="1"/>
</dbReference>
<dbReference type="InterPro" id="IPR058647">
    <property type="entry name" value="BSH_CzcB-like"/>
</dbReference>
<evidence type="ECO:0000259" key="5">
    <source>
        <dbReference type="Pfam" id="PF25975"/>
    </source>
</evidence>
<dbReference type="Gene3D" id="2.40.30.170">
    <property type="match status" value="1"/>
</dbReference>
<keyword evidence="7" id="KW-1185">Reference proteome</keyword>
<dbReference type="Pfam" id="PF25954">
    <property type="entry name" value="Beta-barrel_RND_2"/>
    <property type="match status" value="1"/>
</dbReference>
<reference evidence="7" key="1">
    <citation type="journal article" date="2019" name="Int. J. Syst. Evol. Microbiol.">
        <title>The Global Catalogue of Microorganisms (GCM) 10K type strain sequencing project: providing services to taxonomists for standard genome sequencing and annotation.</title>
        <authorList>
            <consortium name="The Broad Institute Genomics Platform"/>
            <consortium name="The Broad Institute Genome Sequencing Center for Infectious Disease"/>
            <person name="Wu L."/>
            <person name="Ma J."/>
        </authorList>
    </citation>
    <scope>NUCLEOTIDE SEQUENCE [LARGE SCALE GENOMIC DNA]</scope>
    <source>
        <strain evidence="7">KCTC 52141</strain>
    </source>
</reference>
<dbReference type="Proteomes" id="UP001595548">
    <property type="component" value="Unassembled WGS sequence"/>
</dbReference>
<feature type="domain" description="CusB-like beta-barrel" evidence="3">
    <location>
        <begin position="155"/>
        <end position="228"/>
    </location>
</feature>
<accession>A0ABV7HV45</accession>
<protein>
    <submittedName>
        <fullName evidence="6">Efflux RND transporter periplasmic adaptor subunit</fullName>
    </submittedName>
</protein>
<keyword evidence="1" id="KW-0813">Transport</keyword>
<feature type="domain" description="CzcB-like barrel-sandwich hybrid" evidence="4">
    <location>
        <begin position="79"/>
        <end position="151"/>
    </location>
</feature>
<evidence type="ECO:0000259" key="3">
    <source>
        <dbReference type="Pfam" id="PF25954"/>
    </source>
</evidence>
<organism evidence="6 7">
    <name type="scientific">Gilvimarinus japonicus</name>
    <dbReference type="NCBI Taxonomy" id="1796469"/>
    <lineage>
        <taxon>Bacteria</taxon>
        <taxon>Pseudomonadati</taxon>
        <taxon>Pseudomonadota</taxon>
        <taxon>Gammaproteobacteria</taxon>
        <taxon>Cellvibrionales</taxon>
        <taxon>Cellvibrionaceae</taxon>
        <taxon>Gilvimarinus</taxon>
    </lineage>
</organism>
<name>A0ABV7HV45_9GAMM</name>
<dbReference type="EMBL" id="JBHRTL010000006">
    <property type="protein sequence ID" value="MFC3155542.1"/>
    <property type="molecule type" value="Genomic_DNA"/>
</dbReference>
<dbReference type="Pfam" id="PF25973">
    <property type="entry name" value="BSH_CzcB"/>
    <property type="match status" value="1"/>
</dbReference>
<dbReference type="PANTHER" id="PTHR30097:SF4">
    <property type="entry name" value="SLR6042 PROTEIN"/>
    <property type="match status" value="1"/>
</dbReference>
<dbReference type="RefSeq" id="WP_382416301.1">
    <property type="nucleotide sequence ID" value="NZ_AP031500.1"/>
</dbReference>
<dbReference type="InterPro" id="IPR058649">
    <property type="entry name" value="CzcB_C"/>
</dbReference>
<dbReference type="InterPro" id="IPR058792">
    <property type="entry name" value="Beta-barrel_RND_2"/>
</dbReference>
<evidence type="ECO:0000313" key="7">
    <source>
        <dbReference type="Proteomes" id="UP001595548"/>
    </source>
</evidence>
<dbReference type="PANTHER" id="PTHR30097">
    <property type="entry name" value="CATION EFFLUX SYSTEM PROTEIN CUSB"/>
    <property type="match status" value="1"/>
</dbReference>
<evidence type="ECO:0000256" key="1">
    <source>
        <dbReference type="ARBA" id="ARBA00022448"/>
    </source>
</evidence>
<sequence length="310" mass="33338">MSRSILVTLLLLLSATTALAAKAPHGANEGQSEQHHKNEVNLALDVFDELGGLIATAAAGRLRDDRVLPAEVRLNTEAVAHVTPRFAAQITAVNANTGDQVKAGQVLARAENSDTLASFELTSLINGVVINRHVTLGEHLQPTDTAFVVADLSRLWLDIALYPKQVAKVKAGMAVHITTSYGPAPLDAEIDYVAPLVNEATRTGMARVFLDNADGQWKPGMFAKARVALSDFEVPVRVPQTAVIELEGNSVVFVREQNHWRAQPVTLGSKDRTHSEVLSGLTAGQQYAAEGGFFLKAQLQKSELEAGHHH</sequence>
<feature type="domain" description="CzcB-like C-terminal circularly permuted SH3-like" evidence="5">
    <location>
        <begin position="236"/>
        <end position="296"/>
    </location>
</feature>
<dbReference type="SUPFAM" id="SSF111369">
    <property type="entry name" value="HlyD-like secretion proteins"/>
    <property type="match status" value="1"/>
</dbReference>
<evidence type="ECO:0000256" key="2">
    <source>
        <dbReference type="SAM" id="SignalP"/>
    </source>
</evidence>
<feature type="chain" id="PRO_5046319932" evidence="2">
    <location>
        <begin position="21"/>
        <end position="310"/>
    </location>
</feature>
<evidence type="ECO:0000259" key="4">
    <source>
        <dbReference type="Pfam" id="PF25973"/>
    </source>
</evidence>
<comment type="caution">
    <text evidence="6">The sequence shown here is derived from an EMBL/GenBank/DDBJ whole genome shotgun (WGS) entry which is preliminary data.</text>
</comment>
<dbReference type="Gene3D" id="2.40.420.20">
    <property type="match status" value="1"/>
</dbReference>
<gene>
    <name evidence="6" type="ORF">ACFOEB_10060</name>
</gene>
<dbReference type="InterPro" id="IPR051909">
    <property type="entry name" value="MFP_Cation_Efflux"/>
</dbReference>
<dbReference type="Gene3D" id="2.40.50.100">
    <property type="match status" value="1"/>
</dbReference>